<comment type="caution">
    <text evidence="2">The sequence shown here is derived from an EMBL/GenBank/DDBJ whole genome shotgun (WGS) entry which is preliminary data.</text>
</comment>
<dbReference type="EMBL" id="QGKV02000299">
    <property type="protein sequence ID" value="KAF3594590.1"/>
    <property type="molecule type" value="Genomic_DNA"/>
</dbReference>
<keyword evidence="3" id="KW-1185">Reference proteome</keyword>
<name>A0ABQ7EDC3_BRACR</name>
<dbReference type="InterPro" id="IPR036397">
    <property type="entry name" value="RNaseH_sf"/>
</dbReference>
<organism evidence="2 3">
    <name type="scientific">Brassica cretica</name>
    <name type="common">Mustard</name>
    <dbReference type="NCBI Taxonomy" id="69181"/>
    <lineage>
        <taxon>Eukaryota</taxon>
        <taxon>Viridiplantae</taxon>
        <taxon>Streptophyta</taxon>
        <taxon>Embryophyta</taxon>
        <taxon>Tracheophyta</taxon>
        <taxon>Spermatophyta</taxon>
        <taxon>Magnoliopsida</taxon>
        <taxon>eudicotyledons</taxon>
        <taxon>Gunneridae</taxon>
        <taxon>Pentapetalae</taxon>
        <taxon>rosids</taxon>
        <taxon>malvids</taxon>
        <taxon>Brassicales</taxon>
        <taxon>Brassicaceae</taxon>
        <taxon>Brassiceae</taxon>
        <taxon>Brassica</taxon>
    </lineage>
</organism>
<proteinExistence type="predicted"/>
<evidence type="ECO:0000313" key="3">
    <source>
        <dbReference type="Proteomes" id="UP000266723"/>
    </source>
</evidence>
<dbReference type="Pfam" id="PF13456">
    <property type="entry name" value="RVT_3"/>
    <property type="match status" value="1"/>
</dbReference>
<evidence type="ECO:0000313" key="2">
    <source>
        <dbReference type="EMBL" id="KAF3594590.1"/>
    </source>
</evidence>
<dbReference type="PANTHER" id="PTHR47074">
    <property type="entry name" value="BNAC02G40300D PROTEIN"/>
    <property type="match status" value="1"/>
</dbReference>
<feature type="domain" description="RNase H type-1" evidence="1">
    <location>
        <begin position="130"/>
        <end position="247"/>
    </location>
</feature>
<accession>A0ABQ7EDC3</accession>
<dbReference type="Proteomes" id="UP000266723">
    <property type="component" value="Unassembled WGS sequence"/>
</dbReference>
<dbReference type="PANTHER" id="PTHR47074:SF11">
    <property type="entry name" value="REVERSE TRANSCRIPTASE-LIKE PROTEIN"/>
    <property type="match status" value="1"/>
</dbReference>
<dbReference type="InterPro" id="IPR052929">
    <property type="entry name" value="RNase_H-like_EbsB-rel"/>
</dbReference>
<dbReference type="Gene3D" id="3.30.420.10">
    <property type="entry name" value="Ribonuclease H-like superfamily/Ribonuclease H"/>
    <property type="match status" value="1"/>
</dbReference>
<gene>
    <name evidence="2" type="ORF">DY000_02024726</name>
</gene>
<reference evidence="2 3" key="1">
    <citation type="journal article" date="2020" name="BMC Genomics">
        <title>Intraspecific diversification of the crop wild relative Brassica cretica Lam. using demographic model selection.</title>
        <authorList>
            <person name="Kioukis A."/>
            <person name="Michalopoulou V.A."/>
            <person name="Briers L."/>
            <person name="Pirintsos S."/>
            <person name="Studholme D.J."/>
            <person name="Pavlidis P."/>
            <person name="Sarris P.F."/>
        </authorList>
    </citation>
    <scope>NUCLEOTIDE SEQUENCE [LARGE SCALE GENOMIC DNA]</scope>
    <source>
        <strain evidence="3">cv. PFS-1207/04</strain>
    </source>
</reference>
<evidence type="ECO:0000259" key="1">
    <source>
        <dbReference type="Pfam" id="PF13456"/>
    </source>
</evidence>
<dbReference type="InterPro" id="IPR002156">
    <property type="entry name" value="RNaseH_domain"/>
</dbReference>
<sequence length="282" mass="32144">MLALLSCKFEAFWFKQEKMEGNNFSKLVTVPVALKGGSNYLLWSRLVKTAIGRLGLWSHITDDGLKPVAKETEEVRWDPASILRKVEEEANEWFKANYPEEQTSEAPHVRQQREVSWYAPPHDRVKCNIGASWSASNSRSDASWVVRDSRGKVLMHSRRSYYAVTNRERAELLATLWAVECMRTMRKDNIIFESCFLLARTSLLESCQSSEVGGVVSQIMGSFQSFNSWSMEYVHSSRNKVAMCIAASVTEEGRYQSYIANNSPHWLLSLISQEAENVTNIV</sequence>
<protein>
    <recommendedName>
        <fullName evidence="1">RNase H type-1 domain-containing protein</fullName>
    </recommendedName>
</protein>